<dbReference type="InterPro" id="IPR033395">
    <property type="entry name" value="DUF5106"/>
</dbReference>
<dbReference type="Pfam" id="PF13905">
    <property type="entry name" value="Thioredoxin_8"/>
    <property type="match status" value="1"/>
</dbReference>
<name>A0ABS1QXV4_9SPHI</name>
<evidence type="ECO:0000259" key="1">
    <source>
        <dbReference type="Pfam" id="PF13905"/>
    </source>
</evidence>
<dbReference type="Proteomes" id="UP000625283">
    <property type="component" value="Unassembled WGS sequence"/>
</dbReference>
<dbReference type="InterPro" id="IPR012336">
    <property type="entry name" value="Thioredoxin-like_fold"/>
</dbReference>
<dbReference type="Pfam" id="PF17127">
    <property type="entry name" value="DUF5106"/>
    <property type="match status" value="1"/>
</dbReference>
<dbReference type="RefSeq" id="WP_202101081.1">
    <property type="nucleotide sequence ID" value="NZ_JAERTY010000001.1"/>
</dbReference>
<dbReference type="Gene3D" id="3.40.30.10">
    <property type="entry name" value="Glutaredoxin"/>
    <property type="match status" value="1"/>
</dbReference>
<comment type="caution">
    <text evidence="3">The sequence shown here is derived from an EMBL/GenBank/DDBJ whole genome shotgun (WGS) entry which is preliminary data.</text>
</comment>
<protein>
    <submittedName>
        <fullName evidence="3">DUF5106 domain-containing protein</fullName>
    </submittedName>
</protein>
<organism evidence="3 4">
    <name type="scientific">Sphingobacterium faecale</name>
    <dbReference type="NCBI Taxonomy" id="2803775"/>
    <lineage>
        <taxon>Bacteria</taxon>
        <taxon>Pseudomonadati</taxon>
        <taxon>Bacteroidota</taxon>
        <taxon>Sphingobacteriia</taxon>
        <taxon>Sphingobacteriales</taxon>
        <taxon>Sphingobacteriaceae</taxon>
        <taxon>Sphingobacterium</taxon>
    </lineage>
</organism>
<dbReference type="InterPro" id="IPR036249">
    <property type="entry name" value="Thioredoxin-like_sf"/>
</dbReference>
<proteinExistence type="predicted"/>
<feature type="domain" description="Thioredoxin-like fold" evidence="1">
    <location>
        <begin position="178"/>
        <end position="272"/>
    </location>
</feature>
<dbReference type="PROSITE" id="PS51257">
    <property type="entry name" value="PROKAR_LIPOPROTEIN"/>
    <property type="match status" value="1"/>
</dbReference>
<dbReference type="SUPFAM" id="SSF52833">
    <property type="entry name" value="Thioredoxin-like"/>
    <property type="match status" value="1"/>
</dbReference>
<reference evidence="3 4" key="1">
    <citation type="submission" date="2021-01" db="EMBL/GenBank/DDBJ databases">
        <title>C459-1 draft genome sequence.</title>
        <authorList>
            <person name="Zhang X.-F."/>
        </authorList>
    </citation>
    <scope>NUCLEOTIDE SEQUENCE [LARGE SCALE GENOMIC DNA]</scope>
    <source>
        <strain evidence="4">C459-1</strain>
    </source>
</reference>
<sequence>MRINCYKLIIDRSRFIFVLGVLLTIGLSSCSRPPKTDILTFWNDLDFDKIDLDRNVGEIDRLLINFVMLLDKSSLEKVDSAIHIALGQAESNPRALRFLSDRMQERLYDPNSTLRNDRYYSTVLHYLISSNRTQESDRIRYRTQLALVQKNLPGAVANNFSFQQATGEQQDLNSLKGTYKLVMFYHPLCYACKSALADLKAIDRFLQRTKQSKMRLLTVCAAGDEKDWRDYEVELPKNWINGYNKEEEIIRNDLYDLKAFPTFYLMDQDNRVLLKDTDMVRLVSYISSWT</sequence>
<dbReference type="EMBL" id="JAERTY010000001">
    <property type="protein sequence ID" value="MBL1407263.1"/>
    <property type="molecule type" value="Genomic_DNA"/>
</dbReference>
<keyword evidence="4" id="KW-1185">Reference proteome</keyword>
<feature type="domain" description="DUF5106" evidence="2">
    <location>
        <begin position="41"/>
        <end position="151"/>
    </location>
</feature>
<evidence type="ECO:0000313" key="4">
    <source>
        <dbReference type="Proteomes" id="UP000625283"/>
    </source>
</evidence>
<evidence type="ECO:0000259" key="2">
    <source>
        <dbReference type="Pfam" id="PF17127"/>
    </source>
</evidence>
<evidence type="ECO:0000313" key="3">
    <source>
        <dbReference type="EMBL" id="MBL1407263.1"/>
    </source>
</evidence>
<accession>A0ABS1QXV4</accession>
<gene>
    <name evidence="3" type="ORF">JKG61_00720</name>
</gene>